<keyword evidence="2" id="KW-1185">Reference proteome</keyword>
<sequence>MKNELKRGDEISDYIAKDMDDVVLHLVESLVAIHCGLLAASRTPFSIASCYM</sequence>
<evidence type="ECO:0000313" key="1">
    <source>
        <dbReference type="EMBL" id="MEB8515086.1"/>
    </source>
</evidence>
<comment type="caution">
    <text evidence="1">The sequence shown here is derived from an EMBL/GenBank/DDBJ whole genome shotgun (WGS) entry which is preliminary data.</text>
</comment>
<dbReference type="RefSeq" id="WP_155735358.1">
    <property type="nucleotide sequence ID" value="NZ_JAQGFK010000130.1"/>
</dbReference>
<proteinExistence type="predicted"/>
<organism evidence="1 2">
    <name type="scientific">Acidithiobacillus ferriphilus</name>
    <dbReference type="NCBI Taxonomy" id="1689834"/>
    <lineage>
        <taxon>Bacteria</taxon>
        <taxon>Pseudomonadati</taxon>
        <taxon>Pseudomonadota</taxon>
        <taxon>Acidithiobacillia</taxon>
        <taxon>Acidithiobacillales</taxon>
        <taxon>Acidithiobacillaceae</taxon>
        <taxon>Acidithiobacillus</taxon>
    </lineage>
</organism>
<accession>A0ABU6FSQ3</accession>
<dbReference type="EMBL" id="JAQGFR010000255">
    <property type="protein sequence ID" value="MEB8515086.1"/>
    <property type="molecule type" value="Genomic_DNA"/>
</dbReference>
<reference evidence="1 2" key="1">
    <citation type="submission" date="2022-11" db="EMBL/GenBank/DDBJ databases">
        <title>Comparative genomics analysis of Acidithiobacillus ferriphilus.</title>
        <authorList>
            <person name="Ma L."/>
        </authorList>
    </citation>
    <scope>NUCLEOTIDE SEQUENCE [LARGE SCALE GENOMIC DNA]</scope>
    <source>
        <strain evidence="1 2">DY15</strain>
    </source>
</reference>
<evidence type="ECO:0000313" key="2">
    <source>
        <dbReference type="Proteomes" id="UP001308776"/>
    </source>
</evidence>
<dbReference type="Proteomes" id="UP001308776">
    <property type="component" value="Unassembled WGS sequence"/>
</dbReference>
<gene>
    <name evidence="1" type="ORF">OW717_13685</name>
</gene>
<protein>
    <submittedName>
        <fullName evidence="1">Uncharacterized protein</fullName>
    </submittedName>
</protein>
<name>A0ABU6FSQ3_9PROT</name>